<reference evidence="1 2" key="1">
    <citation type="submission" date="2023-07" db="EMBL/GenBank/DDBJ databases">
        <title>Genomic Encyclopedia of Type Strains, Phase IV (KMG-IV): sequencing the most valuable type-strain genomes for metagenomic binning, comparative biology and taxonomic classification.</title>
        <authorList>
            <person name="Goeker M."/>
        </authorList>
    </citation>
    <scope>NUCLEOTIDE SEQUENCE [LARGE SCALE GENOMIC DNA]</scope>
    <source>
        <strain evidence="1 2">DSM 102814</strain>
    </source>
</reference>
<comment type="caution">
    <text evidence="1">The sequence shown here is derived from an EMBL/GenBank/DDBJ whole genome shotgun (WGS) entry which is preliminary data.</text>
</comment>
<dbReference type="RefSeq" id="WP_309726853.1">
    <property type="nucleotide sequence ID" value="NZ_JAVDQA010000001.1"/>
</dbReference>
<dbReference type="Proteomes" id="UP001257659">
    <property type="component" value="Unassembled WGS sequence"/>
</dbReference>
<sequence>MTNSVELEINEDLQNNPNFQELITETEDFYCLLHVKLIENANINEDLGFATIEEVEIESVLSYLEISEEYDSYLSAFSSFSAEIRSSLGQELEVLTQEEIAYNFEAALEDNISLCDDGNETQDVCDDQFQIDMKNIHDSYDAAVSSCTAVILSGKSINIACYGVAFSKMTLETGLAIDRHTCCKQNQSDSCAG</sequence>
<gene>
    <name evidence="1" type="ORF">GGR31_000486</name>
</gene>
<dbReference type="EMBL" id="JAVDQA010000001">
    <property type="protein sequence ID" value="MDR6299870.1"/>
    <property type="molecule type" value="Genomic_DNA"/>
</dbReference>
<organism evidence="1 2">
    <name type="scientific">Mesonia maritima</name>
    <dbReference type="NCBI Taxonomy" id="1793873"/>
    <lineage>
        <taxon>Bacteria</taxon>
        <taxon>Pseudomonadati</taxon>
        <taxon>Bacteroidota</taxon>
        <taxon>Flavobacteriia</taxon>
        <taxon>Flavobacteriales</taxon>
        <taxon>Flavobacteriaceae</taxon>
        <taxon>Mesonia</taxon>
    </lineage>
</organism>
<proteinExistence type="predicted"/>
<evidence type="ECO:0000313" key="1">
    <source>
        <dbReference type="EMBL" id="MDR6299870.1"/>
    </source>
</evidence>
<name>A0ABU1K2N5_9FLAO</name>
<accession>A0ABU1K2N5</accession>
<protein>
    <submittedName>
        <fullName evidence="1">Uncharacterized protein</fullName>
    </submittedName>
</protein>
<keyword evidence="2" id="KW-1185">Reference proteome</keyword>
<evidence type="ECO:0000313" key="2">
    <source>
        <dbReference type="Proteomes" id="UP001257659"/>
    </source>
</evidence>